<dbReference type="OrthoDB" id="797627at2"/>
<dbReference type="RefSeq" id="WP_147033608.1">
    <property type="nucleotide sequence ID" value="NZ_CP042436.1"/>
</dbReference>
<protein>
    <submittedName>
        <fullName evidence="1">Uncharacterized protein</fullName>
    </submittedName>
</protein>
<dbReference type="SUPFAM" id="SSF82185">
    <property type="entry name" value="Histone H3 K4-specific methyltransferase SET7/9 N-terminal domain"/>
    <property type="match status" value="1"/>
</dbReference>
<dbReference type="Gene3D" id="3.90.930.1">
    <property type="match status" value="1"/>
</dbReference>
<evidence type="ECO:0000313" key="2">
    <source>
        <dbReference type="Proteomes" id="UP000321479"/>
    </source>
</evidence>
<dbReference type="Proteomes" id="UP000321479">
    <property type="component" value="Chromosome"/>
</dbReference>
<organism evidence="1 2">
    <name type="scientific">Mucilaginibacter ginsenosidivorans</name>
    <dbReference type="NCBI Taxonomy" id="398053"/>
    <lineage>
        <taxon>Bacteria</taxon>
        <taxon>Pseudomonadati</taxon>
        <taxon>Bacteroidota</taxon>
        <taxon>Sphingobacteriia</taxon>
        <taxon>Sphingobacteriales</taxon>
        <taxon>Sphingobacteriaceae</taxon>
        <taxon>Mucilaginibacter</taxon>
    </lineage>
</organism>
<reference evidence="1 2" key="1">
    <citation type="journal article" date="2017" name="Curr. Microbiol.">
        <title>Mucilaginibacter ginsenosidivorans sp. nov., Isolated from Soil of Ginseng Field.</title>
        <authorList>
            <person name="Kim M.M."/>
            <person name="Siddiqi M.Z."/>
            <person name="Im W.T."/>
        </authorList>
    </citation>
    <scope>NUCLEOTIDE SEQUENCE [LARGE SCALE GENOMIC DNA]</scope>
    <source>
        <strain evidence="1 2">Gsoil 3017</strain>
    </source>
</reference>
<evidence type="ECO:0000313" key="1">
    <source>
        <dbReference type="EMBL" id="QEC64774.1"/>
    </source>
</evidence>
<keyword evidence="2" id="KW-1185">Reference proteome</keyword>
<dbReference type="EMBL" id="CP042436">
    <property type="protein sequence ID" value="QEC64774.1"/>
    <property type="molecule type" value="Genomic_DNA"/>
</dbReference>
<dbReference type="AlphaFoldDB" id="A0A5B8V0A6"/>
<accession>A0A5B8V0A6</accession>
<proteinExistence type="predicted"/>
<dbReference type="KEGG" id="mgin:FRZ54_20130"/>
<sequence>MPDKKTLLLLLVTLSLCTRGFSQDLIEKKEKLGDRMTAVYTVLKSDEQIKDGLYQEFYKRKHLIVSGIYKRNKKTGVWRYFNPKGVLMQTYNVDKDTIVYEAFESRASGFDYLVDKELTDSDKTTKPLKIGGRYYGYLPYLAIYKTPFISYYWGSGLYEGKVELLISPLGRLADMKVTVTGPDLLQGTRMSLKLLKEQDKEFIPATINHKPVICRIIIHCRVDGDGGLALFDDDMRRGVKNDPPHINYGVDDDF</sequence>
<gene>
    <name evidence="1" type="ORF">FRZ54_20130</name>
</gene>
<name>A0A5B8V0A6_9SPHI</name>